<evidence type="ECO:0000313" key="2">
    <source>
        <dbReference type="EMBL" id="EPD98451.1"/>
    </source>
</evidence>
<keyword evidence="1" id="KW-1133">Transmembrane helix</keyword>
<feature type="transmembrane region" description="Helical" evidence="1">
    <location>
        <begin position="107"/>
        <end position="124"/>
    </location>
</feature>
<protein>
    <recommendedName>
        <fullName evidence="4">DUF805 domain-containing protein</fullName>
    </recommendedName>
</protein>
<feature type="transmembrane region" description="Helical" evidence="1">
    <location>
        <begin position="40"/>
        <end position="58"/>
    </location>
</feature>
<keyword evidence="3" id="KW-1185">Reference proteome</keyword>
<dbReference type="GO" id="GO:0016020">
    <property type="term" value="C:membrane"/>
    <property type="evidence" value="ECO:0007669"/>
    <property type="project" value="InterPro"/>
</dbReference>
<dbReference type="InterPro" id="IPR008523">
    <property type="entry name" value="DUF805"/>
</dbReference>
<dbReference type="eggNOG" id="ENOG5030YFI">
    <property type="taxonomic scope" value="Bacteria"/>
</dbReference>
<evidence type="ECO:0000256" key="1">
    <source>
        <dbReference type="SAM" id="Phobius"/>
    </source>
</evidence>
<name>S3BDB7_9BURK</name>
<feature type="transmembrane region" description="Helical" evidence="1">
    <location>
        <begin position="70"/>
        <end position="87"/>
    </location>
</feature>
<feature type="transmembrane region" description="Helical" evidence="1">
    <location>
        <begin position="136"/>
        <end position="159"/>
    </location>
</feature>
<keyword evidence="1" id="KW-0812">Transmembrane</keyword>
<sequence>MEAPHHDALTHQVLRGIALMSTESIQPNCSNNAAWNDPSAGMGLRLLALLGSVVLTLFNPQVRIDRRGFAIGLVGWLLAAAAAYALMDPIADAAWISDSVILVIAKIYGWAAGLWSIGVTVLCARRAHDFGLSGAWALLLSAAGVNILFLLACLCLPGRPEGLAWPRADDAAELFHGTHQTVCRNE</sequence>
<dbReference type="PATRIC" id="fig|1203554.3.peg.1827"/>
<evidence type="ECO:0000313" key="3">
    <source>
        <dbReference type="Proteomes" id="UP000014400"/>
    </source>
</evidence>
<reference evidence="2 3" key="1">
    <citation type="submission" date="2013-04" db="EMBL/GenBank/DDBJ databases">
        <title>The Genome Sequence of Sutterella wadsworthensis HGA0223.</title>
        <authorList>
            <consortium name="The Broad Institute Genomics Platform"/>
            <person name="Earl A."/>
            <person name="Ward D."/>
            <person name="Feldgarden M."/>
            <person name="Gevers D."/>
            <person name="Schmidt T.M."/>
            <person name="Dover J."/>
            <person name="Dai D."/>
            <person name="Walker B."/>
            <person name="Young S."/>
            <person name="Zeng Q."/>
            <person name="Gargeya S."/>
            <person name="Fitzgerald M."/>
            <person name="Haas B."/>
            <person name="Abouelleil A."/>
            <person name="Allen A.W."/>
            <person name="Alvarado L."/>
            <person name="Arachchi H.M."/>
            <person name="Berlin A.M."/>
            <person name="Chapman S.B."/>
            <person name="Gainer-Dewar J."/>
            <person name="Goldberg J."/>
            <person name="Griggs A."/>
            <person name="Gujja S."/>
            <person name="Hansen M."/>
            <person name="Howarth C."/>
            <person name="Imamovic A."/>
            <person name="Ireland A."/>
            <person name="Larimer J."/>
            <person name="McCowan C."/>
            <person name="Murphy C."/>
            <person name="Pearson M."/>
            <person name="Poon T.W."/>
            <person name="Priest M."/>
            <person name="Roberts A."/>
            <person name="Saif S."/>
            <person name="Shea T."/>
            <person name="Sisk P."/>
            <person name="Sykes S."/>
            <person name="Wortman J."/>
            <person name="Nusbaum C."/>
            <person name="Birren B."/>
        </authorList>
    </citation>
    <scope>NUCLEOTIDE SEQUENCE [LARGE SCALE GENOMIC DNA]</scope>
    <source>
        <strain evidence="2 3">HGA0223</strain>
    </source>
</reference>
<comment type="caution">
    <text evidence="2">The sequence shown here is derived from an EMBL/GenBank/DDBJ whole genome shotgun (WGS) entry which is preliminary data.</text>
</comment>
<keyword evidence="1" id="KW-0472">Membrane</keyword>
<dbReference type="Proteomes" id="UP000014400">
    <property type="component" value="Unassembled WGS sequence"/>
</dbReference>
<proteinExistence type="predicted"/>
<organism evidence="2 3">
    <name type="scientific">Sutterella wadsworthensis HGA0223</name>
    <dbReference type="NCBI Taxonomy" id="1203554"/>
    <lineage>
        <taxon>Bacteria</taxon>
        <taxon>Pseudomonadati</taxon>
        <taxon>Pseudomonadota</taxon>
        <taxon>Betaproteobacteria</taxon>
        <taxon>Burkholderiales</taxon>
        <taxon>Sutterellaceae</taxon>
        <taxon>Sutterella</taxon>
    </lineage>
</organism>
<dbReference type="HOGENOM" id="CLU_125004_0_0_4"/>
<gene>
    <name evidence="2" type="ORF">HMPREF1476_01742</name>
</gene>
<dbReference type="EMBL" id="ATCF01000024">
    <property type="protein sequence ID" value="EPD98451.1"/>
    <property type="molecule type" value="Genomic_DNA"/>
</dbReference>
<dbReference type="Pfam" id="PF05656">
    <property type="entry name" value="DUF805"/>
    <property type="match status" value="1"/>
</dbReference>
<dbReference type="AlphaFoldDB" id="S3BDB7"/>
<accession>S3BDB7</accession>
<evidence type="ECO:0008006" key="4">
    <source>
        <dbReference type="Google" id="ProtNLM"/>
    </source>
</evidence>
<dbReference type="STRING" id="1203554.HMPREF1476_01742"/>